<protein>
    <recommendedName>
        <fullName evidence="7">Protein kinase domain-containing protein</fullName>
    </recommendedName>
</protein>
<feature type="transmembrane region" description="Helical" evidence="6">
    <location>
        <begin position="894"/>
        <end position="912"/>
    </location>
</feature>
<dbReference type="PANTHER" id="PTHR43289:SF6">
    <property type="entry name" value="SERINE_THREONINE-PROTEIN KINASE NEKL-3"/>
    <property type="match status" value="1"/>
</dbReference>
<dbReference type="InterPro" id="IPR008271">
    <property type="entry name" value="Ser/Thr_kinase_AS"/>
</dbReference>
<name>A0A6C2YU09_9BACT</name>
<dbReference type="PROSITE" id="PS00107">
    <property type="entry name" value="PROTEIN_KINASE_ATP"/>
    <property type="match status" value="1"/>
</dbReference>
<dbReference type="GO" id="GO:0005524">
    <property type="term" value="F:ATP binding"/>
    <property type="evidence" value="ECO:0007669"/>
    <property type="project" value="UniProtKB-UniRule"/>
</dbReference>
<dbReference type="EMBL" id="LR593887">
    <property type="protein sequence ID" value="VTS06587.1"/>
    <property type="molecule type" value="Genomic_DNA"/>
</dbReference>
<accession>A0A6C2YU09</accession>
<dbReference type="RefSeq" id="WP_232056294.1">
    <property type="nucleotide sequence ID" value="NZ_LR593887.1"/>
</dbReference>
<evidence type="ECO:0000256" key="3">
    <source>
        <dbReference type="ARBA" id="ARBA00022777"/>
    </source>
</evidence>
<feature type="binding site" evidence="5">
    <location>
        <position position="97"/>
    </location>
    <ligand>
        <name>ATP</name>
        <dbReference type="ChEBI" id="CHEBI:30616"/>
    </ligand>
</feature>
<evidence type="ECO:0000256" key="4">
    <source>
        <dbReference type="ARBA" id="ARBA00022840"/>
    </source>
</evidence>
<dbReference type="Gene3D" id="1.10.510.10">
    <property type="entry name" value="Transferase(Phosphotransferase) domain 1"/>
    <property type="match status" value="1"/>
</dbReference>
<feature type="transmembrane region" description="Helical" evidence="6">
    <location>
        <begin position="789"/>
        <end position="814"/>
    </location>
</feature>
<keyword evidence="1" id="KW-0808">Transferase</keyword>
<dbReference type="Proteomes" id="UP000464378">
    <property type="component" value="Chromosome"/>
</dbReference>
<keyword evidence="6" id="KW-1133">Transmembrane helix</keyword>
<evidence type="ECO:0000256" key="1">
    <source>
        <dbReference type="ARBA" id="ARBA00022679"/>
    </source>
</evidence>
<dbReference type="InterPro" id="IPR025874">
    <property type="entry name" value="DZR"/>
</dbReference>
<reference evidence="8" key="1">
    <citation type="submission" date="2019-04" db="EMBL/GenBank/DDBJ databases">
        <authorList>
            <consortium name="Science for Life Laboratories"/>
        </authorList>
    </citation>
    <scope>NUCLEOTIDE SEQUENCE</scope>
    <source>
        <strain evidence="8">MBLW1</strain>
    </source>
</reference>
<feature type="transmembrane region" description="Helical" evidence="6">
    <location>
        <begin position="947"/>
        <end position="966"/>
    </location>
</feature>
<keyword evidence="6" id="KW-0472">Membrane</keyword>
<feature type="transmembrane region" description="Helical" evidence="6">
    <location>
        <begin position="918"/>
        <end position="935"/>
    </location>
</feature>
<evidence type="ECO:0000256" key="5">
    <source>
        <dbReference type="PROSITE-ProRule" id="PRU10141"/>
    </source>
</evidence>
<dbReference type="CDD" id="cd14014">
    <property type="entry name" value="STKc_PknB_like"/>
    <property type="match status" value="1"/>
</dbReference>
<dbReference type="Pfam" id="PF12773">
    <property type="entry name" value="DZR"/>
    <property type="match status" value="1"/>
</dbReference>
<dbReference type="PANTHER" id="PTHR43289">
    <property type="entry name" value="MITOGEN-ACTIVATED PROTEIN KINASE KINASE KINASE 20-RELATED"/>
    <property type="match status" value="1"/>
</dbReference>
<evidence type="ECO:0000259" key="7">
    <source>
        <dbReference type="PROSITE" id="PS50011"/>
    </source>
</evidence>
<dbReference type="KEGG" id="tim:GMBLW1_45800"/>
<feature type="transmembrane region" description="Helical" evidence="6">
    <location>
        <begin position="866"/>
        <end position="887"/>
    </location>
</feature>
<organism evidence="8">
    <name type="scientific">Tuwongella immobilis</name>
    <dbReference type="NCBI Taxonomy" id="692036"/>
    <lineage>
        <taxon>Bacteria</taxon>
        <taxon>Pseudomonadati</taxon>
        <taxon>Planctomycetota</taxon>
        <taxon>Planctomycetia</taxon>
        <taxon>Gemmatales</taxon>
        <taxon>Gemmataceae</taxon>
        <taxon>Tuwongella</taxon>
    </lineage>
</organism>
<keyword evidence="3 8" id="KW-0418">Kinase</keyword>
<dbReference type="SUPFAM" id="SSF56112">
    <property type="entry name" value="Protein kinase-like (PK-like)"/>
    <property type="match status" value="1"/>
</dbReference>
<feature type="transmembrane region" description="Helical" evidence="6">
    <location>
        <begin position="747"/>
        <end position="769"/>
    </location>
</feature>
<keyword evidence="4 5" id="KW-0067">ATP-binding</keyword>
<evidence type="ECO:0000256" key="2">
    <source>
        <dbReference type="ARBA" id="ARBA00022741"/>
    </source>
</evidence>
<dbReference type="Gene3D" id="3.30.200.20">
    <property type="entry name" value="Phosphorylase Kinase, domain 1"/>
    <property type="match status" value="1"/>
</dbReference>
<feature type="transmembrane region" description="Helical" evidence="6">
    <location>
        <begin position="835"/>
        <end position="854"/>
    </location>
</feature>
<feature type="transmembrane region" description="Helical" evidence="6">
    <location>
        <begin position="711"/>
        <end position="735"/>
    </location>
</feature>
<dbReference type="EMBL" id="LR586016">
    <property type="protein sequence ID" value="VIP04613.1"/>
    <property type="molecule type" value="Genomic_DNA"/>
</dbReference>
<dbReference type="InterPro" id="IPR011009">
    <property type="entry name" value="Kinase-like_dom_sf"/>
</dbReference>
<dbReference type="AlphaFoldDB" id="A0A6C2YU09"/>
<feature type="domain" description="Protein kinase" evidence="7">
    <location>
        <begin position="68"/>
        <end position="353"/>
    </location>
</feature>
<keyword evidence="2 5" id="KW-0547">Nucleotide-binding</keyword>
<dbReference type="PROSITE" id="PS50011">
    <property type="entry name" value="PROTEIN_KINASE_DOM"/>
    <property type="match status" value="1"/>
</dbReference>
<evidence type="ECO:0000313" key="9">
    <source>
        <dbReference type="Proteomes" id="UP000464378"/>
    </source>
</evidence>
<feature type="transmembrane region" description="Helical" evidence="6">
    <location>
        <begin position="986"/>
        <end position="1006"/>
    </location>
</feature>
<dbReference type="PROSITE" id="PS00108">
    <property type="entry name" value="PROTEIN_KINASE_ST"/>
    <property type="match status" value="1"/>
</dbReference>
<dbReference type="InterPro" id="IPR017441">
    <property type="entry name" value="Protein_kinase_ATP_BS"/>
</dbReference>
<dbReference type="InParanoid" id="A0A6C2YU09"/>
<proteinExistence type="predicted"/>
<evidence type="ECO:0000256" key="6">
    <source>
        <dbReference type="SAM" id="Phobius"/>
    </source>
</evidence>
<gene>
    <name evidence="8" type="ORF">GMBLW1_45800</name>
</gene>
<sequence>MTQPRLTQTCLVCNRSTDDALMTCLEPNCPRLNTTQTHLLQQSTQLPVPSPSPALTGVEVSPLEIPGYTIIREIGRGGMGTVYEGLQQSLKRRVAIKVLEEQMGTRAGFAARFELEAEALARLSHPNIVSIIDRGRVGNVLFFVMEYVEAVPGEGAMDLQKKLIQGRVPIAYTQKTVGLIARALYYAHQQKIVHRDIKPSNILLDPFDLPKVTDFGIAAVQEDDRQLTISGRAMGTVGYMAPEQHRDASAVDHRADIYSLGVVLYEMLTGERPMGAFSPPSLVNRDLPSIWDEISLKALQPKPENRYSDMQKFAEAIESVSLSAPVSEAKPVLRPATIATATFPCPQCRTPATEEDRFCGKCGLDLKQTCPKCQTVSRTGTQFCPNCGCDVPQNLRYQRLVESAKQKLLAAQSLTGMPQAEAAEAAALDAADAIQIFPQESEPQQLFSQSRKLAIPIFLNQAVQVFRSRDEANFELLAIRILELDPSQATIQQRLNQIREARSNSIQAVRRAIAAGNGELARQLLGQLQTKFPDHAEVRTLVTEAEGNVDALTRFFQQELPHLKETKAFSELMQKVEGFLNRGFTADKLTKLRDQLTNIFQRAGADYAKAEAEFQNNRLKECLKICNGLLTNVSDHPEALALRTRVNAILDQQGSVLRNAEQALDDEKWGEAETLLASVPELASQPKFVRLNERLQAHLDKYRNYCRLRNWYWLNAAGWLLIAVLVTLIANRIVIRIFPMAVGSIQIPMSSGMILLSTMLTLFLGIGLADQSTKWLGEVRSSSRWGSLLVFPALLILSGLLLLSVETVGVWDYLPIPKSVLQNGTDQRFSTVTSTLGIAILGGLLGWIIGNAAFRLLKVGPDDVPATVLTSLLFFIVAGFSFLFVHALGSDQGWFLALGIACAGISMALGIVSTLRQLTVYLGGIFLGFGLLSLFSQDLRGWDSQILWVVSGQVMVMIACVVGNRVSLPFSLIVGGISLGLMPVLGMFPTAIFVVIWWFLAGFMFVDFSELMVRKRT</sequence>
<dbReference type="Pfam" id="PF00069">
    <property type="entry name" value="Pkinase"/>
    <property type="match status" value="1"/>
</dbReference>
<dbReference type="SMART" id="SM00220">
    <property type="entry name" value="S_TKc"/>
    <property type="match status" value="1"/>
</dbReference>
<keyword evidence="9" id="KW-1185">Reference proteome</keyword>
<dbReference type="InterPro" id="IPR000719">
    <property type="entry name" value="Prot_kinase_dom"/>
</dbReference>
<keyword evidence="6" id="KW-0812">Transmembrane</keyword>
<evidence type="ECO:0000313" key="8">
    <source>
        <dbReference type="EMBL" id="VIP04613.1"/>
    </source>
</evidence>
<dbReference type="GO" id="GO:0004674">
    <property type="term" value="F:protein serine/threonine kinase activity"/>
    <property type="evidence" value="ECO:0007669"/>
    <property type="project" value="TreeGrafter"/>
</dbReference>